<dbReference type="EMBL" id="CP017962">
    <property type="protein sequence ID" value="APC47703.1"/>
    <property type="molecule type" value="Genomic_DNA"/>
</dbReference>
<keyword evidence="1" id="KW-0732">Signal</keyword>
<evidence type="ECO:0000313" key="2">
    <source>
        <dbReference type="EMBL" id="APC47703.1"/>
    </source>
</evidence>
<accession>A0AAC9IYZ3</accession>
<protein>
    <submittedName>
        <fullName evidence="2">Uncharacterized protein</fullName>
    </submittedName>
</protein>
<evidence type="ECO:0000313" key="3">
    <source>
        <dbReference type="Proteomes" id="UP000182945"/>
    </source>
</evidence>
<name>A0AAC9IYZ3_VIRHA</name>
<dbReference type="RefSeq" id="WP_071648580.1">
    <property type="nucleotide sequence ID" value="NZ_CP017962.1"/>
</dbReference>
<proteinExistence type="predicted"/>
<dbReference type="KEGG" id="vhl:BME96_05760"/>
<organism evidence="2 3">
    <name type="scientific">Virgibacillus halodenitrificans</name>
    <name type="common">Bacillus halodenitrificans</name>
    <dbReference type="NCBI Taxonomy" id="1482"/>
    <lineage>
        <taxon>Bacteria</taxon>
        <taxon>Bacillati</taxon>
        <taxon>Bacillota</taxon>
        <taxon>Bacilli</taxon>
        <taxon>Bacillales</taxon>
        <taxon>Bacillaceae</taxon>
        <taxon>Virgibacillus</taxon>
    </lineage>
</organism>
<dbReference type="GeneID" id="71513887"/>
<reference evidence="2 3" key="1">
    <citation type="submission" date="2016-11" db="EMBL/GenBank/DDBJ databases">
        <title>Complete genome sequencing of Virgibacillus halodenitrificans PDB-F2.</title>
        <authorList>
            <person name="Sun Z."/>
            <person name="Zhou Y."/>
            <person name="Li H."/>
        </authorList>
    </citation>
    <scope>NUCLEOTIDE SEQUENCE [LARGE SCALE GENOMIC DNA]</scope>
    <source>
        <strain evidence="2 3">PDB-F2</strain>
    </source>
</reference>
<dbReference type="AlphaFoldDB" id="A0AAC9IYZ3"/>
<feature type="chain" id="PRO_5042095736" evidence="1">
    <location>
        <begin position="18"/>
        <end position="185"/>
    </location>
</feature>
<gene>
    <name evidence="2" type="ORF">BME96_05760</name>
</gene>
<feature type="signal peptide" evidence="1">
    <location>
        <begin position="1"/>
        <end position="17"/>
    </location>
</feature>
<sequence length="185" mass="21290">MKRSLLFSVLISLILFAGCSSLSRYDDNEVAAVVKDQEITVGDLRFLYPDDKALDYLDWAIKVELVKQEVEKMNIEVTDKLNREGDDDWFGQLPPENTEDQGGKQIRKFAEAQAKKLNMKPEEFQKQYAKIINEQNAYMITYLEEKTGIENVDDEAAKDEFNEKSDALLEELVEENKDGIEVLIQ</sequence>
<dbReference type="PROSITE" id="PS51257">
    <property type="entry name" value="PROKAR_LIPOPROTEIN"/>
    <property type="match status" value="1"/>
</dbReference>
<evidence type="ECO:0000256" key="1">
    <source>
        <dbReference type="SAM" id="SignalP"/>
    </source>
</evidence>
<dbReference type="Proteomes" id="UP000182945">
    <property type="component" value="Chromosome"/>
</dbReference>